<name>A0AAE1XJL6_9LAMI</name>
<reference evidence="1" key="2">
    <citation type="journal article" date="2024" name="Plant">
        <title>Genomic evolution and insights into agronomic trait innovations of Sesamum species.</title>
        <authorList>
            <person name="Miao H."/>
            <person name="Wang L."/>
            <person name="Qu L."/>
            <person name="Liu H."/>
            <person name="Sun Y."/>
            <person name="Le M."/>
            <person name="Wang Q."/>
            <person name="Wei S."/>
            <person name="Zheng Y."/>
            <person name="Lin W."/>
            <person name="Duan Y."/>
            <person name="Cao H."/>
            <person name="Xiong S."/>
            <person name="Wang X."/>
            <person name="Wei L."/>
            <person name="Li C."/>
            <person name="Ma Q."/>
            <person name="Ju M."/>
            <person name="Zhao R."/>
            <person name="Li G."/>
            <person name="Mu C."/>
            <person name="Tian Q."/>
            <person name="Mei H."/>
            <person name="Zhang T."/>
            <person name="Gao T."/>
            <person name="Zhang H."/>
        </authorList>
    </citation>
    <scope>NUCLEOTIDE SEQUENCE</scope>
    <source>
        <strain evidence="1">3651</strain>
    </source>
</reference>
<sequence>MKIWGLWRLPEDIVMVLEEGKKSAGFGGRRANDERRWKWTRERVTDSSEYKESNGGGGGQGVVRTTGEKYVRESRLQEAEWLLTTSVGVFVLRYAKKFFWSLVGCDPWSW</sequence>
<proteinExistence type="predicted"/>
<gene>
    <name evidence="1" type="ORF">Salat_2910700</name>
</gene>
<dbReference type="Proteomes" id="UP001293254">
    <property type="component" value="Unassembled WGS sequence"/>
</dbReference>
<dbReference type="AlphaFoldDB" id="A0AAE1XJL6"/>
<evidence type="ECO:0000313" key="1">
    <source>
        <dbReference type="EMBL" id="KAK4412636.1"/>
    </source>
</evidence>
<protein>
    <submittedName>
        <fullName evidence="1">Uncharacterized protein</fullName>
    </submittedName>
</protein>
<keyword evidence="2" id="KW-1185">Reference proteome</keyword>
<reference evidence="1" key="1">
    <citation type="submission" date="2020-06" db="EMBL/GenBank/DDBJ databases">
        <authorList>
            <person name="Li T."/>
            <person name="Hu X."/>
            <person name="Zhang T."/>
            <person name="Song X."/>
            <person name="Zhang H."/>
            <person name="Dai N."/>
            <person name="Sheng W."/>
            <person name="Hou X."/>
            <person name="Wei L."/>
        </authorList>
    </citation>
    <scope>NUCLEOTIDE SEQUENCE</scope>
    <source>
        <strain evidence="1">3651</strain>
        <tissue evidence="1">Leaf</tissue>
    </source>
</reference>
<comment type="caution">
    <text evidence="1">The sequence shown here is derived from an EMBL/GenBank/DDBJ whole genome shotgun (WGS) entry which is preliminary data.</text>
</comment>
<organism evidence="1 2">
    <name type="scientific">Sesamum alatum</name>
    <dbReference type="NCBI Taxonomy" id="300844"/>
    <lineage>
        <taxon>Eukaryota</taxon>
        <taxon>Viridiplantae</taxon>
        <taxon>Streptophyta</taxon>
        <taxon>Embryophyta</taxon>
        <taxon>Tracheophyta</taxon>
        <taxon>Spermatophyta</taxon>
        <taxon>Magnoliopsida</taxon>
        <taxon>eudicotyledons</taxon>
        <taxon>Gunneridae</taxon>
        <taxon>Pentapetalae</taxon>
        <taxon>asterids</taxon>
        <taxon>lamiids</taxon>
        <taxon>Lamiales</taxon>
        <taxon>Pedaliaceae</taxon>
        <taxon>Sesamum</taxon>
    </lineage>
</organism>
<dbReference type="EMBL" id="JACGWO010000013">
    <property type="protein sequence ID" value="KAK4412636.1"/>
    <property type="molecule type" value="Genomic_DNA"/>
</dbReference>
<evidence type="ECO:0000313" key="2">
    <source>
        <dbReference type="Proteomes" id="UP001293254"/>
    </source>
</evidence>
<accession>A0AAE1XJL6</accession>